<reference evidence="7" key="2">
    <citation type="submission" date="2025-08" db="UniProtKB">
        <authorList>
            <consortium name="Ensembl"/>
        </authorList>
    </citation>
    <scope>IDENTIFICATION</scope>
</reference>
<sequence length="526" mass="59641">KLKHNVSHFQTDFKTVETEVNTDQDIEKYMEEVMSERKVLKECYQEVLDKQRQVENQLQVQLKHLKQRKEEETKSYQENIKQLSELMGRKEDVKKKLEKEKKEFLQKEQDLQSEIEKLQENSKREVWELEISELKLRQSKLNKTILGETERAVKAEVAALENRRDITIMKLDDAAKEAEQKLQQLRLLPARAEVLHQRNKWETRLADIKAKRDNIGNQFNSHLQLVQNGAKLSSLPQIAVPSLHPAPAEYEWDAWLLQRALAWRTRLFFSVAQRIPLPQLMIPSSVSMPAFHLPPFPLTGASVSMATQFPLPPPPAFQGRTTPVSAAPVGSSSVPMVPAPIPPPPGLSFQAPLEAQSLQPHAKSGDKLEKLLEKLLIKFPQCTRSQLTHILQQIKTSRGTMAGLLMEELAQQVALRLADQQAQMSAGVHVQPLGHVWPPGFPAHVPQMNPPSSLPPGRTAAQASYTGKPSMYKTQSSRKLCLMCQEIVQLNDVHPMACSHTVHKECIKFWAQSNKNSSCPFCPTQR</sequence>
<evidence type="ECO:0000256" key="3">
    <source>
        <dbReference type="ARBA" id="ARBA00022833"/>
    </source>
</evidence>
<dbReference type="GO" id="GO:0008270">
    <property type="term" value="F:zinc ion binding"/>
    <property type="evidence" value="ECO:0007669"/>
    <property type="project" value="UniProtKB-KW"/>
</dbReference>
<dbReference type="Ensembl" id="ENSLACT00000020942.1">
    <property type="protein sequence ID" value="ENSLACP00000020802.1"/>
    <property type="gene ID" value="ENSLACG00000018273.1"/>
</dbReference>
<dbReference type="PANTHER" id="PTHR15727">
    <property type="entry name" value="RING FINGER PROTEIN 214"/>
    <property type="match status" value="1"/>
</dbReference>
<dbReference type="InterPro" id="IPR056872">
    <property type="entry name" value="TTC3/DZIP3-like_helical"/>
</dbReference>
<protein>
    <submittedName>
        <fullName evidence="7">Ring finger protein 214</fullName>
    </submittedName>
</protein>
<dbReference type="Bgee" id="ENSLACG00000018273">
    <property type="expression patterns" value="Expressed in pectoral fin and 6 other cell types or tissues"/>
</dbReference>
<feature type="domain" description="RING-type" evidence="6">
    <location>
        <begin position="481"/>
        <end position="522"/>
    </location>
</feature>
<gene>
    <name evidence="7" type="primary">RNF214</name>
</gene>
<dbReference type="GO" id="GO:0004842">
    <property type="term" value="F:ubiquitin-protein transferase activity"/>
    <property type="evidence" value="ECO:0007669"/>
    <property type="project" value="TreeGrafter"/>
</dbReference>
<evidence type="ECO:0000256" key="4">
    <source>
        <dbReference type="PROSITE-ProRule" id="PRU00175"/>
    </source>
</evidence>
<dbReference type="Proteomes" id="UP000008672">
    <property type="component" value="Unassembled WGS sequence"/>
</dbReference>
<dbReference type="InParanoid" id="H3BFY1"/>
<evidence type="ECO:0000256" key="2">
    <source>
        <dbReference type="ARBA" id="ARBA00022771"/>
    </source>
</evidence>
<dbReference type="EMBL" id="AFYH01011932">
    <property type="status" value="NOT_ANNOTATED_CDS"/>
    <property type="molecule type" value="Genomic_DNA"/>
</dbReference>
<evidence type="ECO:0000256" key="1">
    <source>
        <dbReference type="ARBA" id="ARBA00022723"/>
    </source>
</evidence>
<evidence type="ECO:0000256" key="5">
    <source>
        <dbReference type="SAM" id="Coils"/>
    </source>
</evidence>
<dbReference type="Gene3D" id="3.30.40.10">
    <property type="entry name" value="Zinc/RING finger domain, C3HC4 (zinc finger)"/>
    <property type="match status" value="1"/>
</dbReference>
<keyword evidence="2 4" id="KW-0863">Zinc-finger</keyword>
<dbReference type="eggNOG" id="ENOG502QTPR">
    <property type="taxonomic scope" value="Eukaryota"/>
</dbReference>
<dbReference type="EMBL" id="AFYH01011931">
    <property type="status" value="NOT_ANNOTATED_CDS"/>
    <property type="molecule type" value="Genomic_DNA"/>
</dbReference>
<reference evidence="8" key="1">
    <citation type="submission" date="2011-08" db="EMBL/GenBank/DDBJ databases">
        <title>The draft genome of Latimeria chalumnae.</title>
        <authorList>
            <person name="Di Palma F."/>
            <person name="Alfoldi J."/>
            <person name="Johnson J."/>
            <person name="Berlin A."/>
            <person name="Gnerre S."/>
            <person name="Jaffe D."/>
            <person name="MacCallum I."/>
            <person name="Young S."/>
            <person name="Walker B.J."/>
            <person name="Lander E."/>
            <person name="Lindblad-Toh K."/>
        </authorList>
    </citation>
    <scope>NUCLEOTIDE SEQUENCE [LARGE SCALE GENOMIC DNA]</scope>
    <source>
        <strain evidence="8">Wild caught</strain>
    </source>
</reference>
<dbReference type="Pfam" id="PF24525">
    <property type="entry name" value="TTC3"/>
    <property type="match status" value="1"/>
</dbReference>
<dbReference type="PANTHER" id="PTHR15727:SF3">
    <property type="entry name" value="RING FINGER PROTEIN 214"/>
    <property type="match status" value="1"/>
</dbReference>
<dbReference type="InterPro" id="IPR013083">
    <property type="entry name" value="Znf_RING/FYVE/PHD"/>
</dbReference>
<keyword evidence="5" id="KW-0175">Coiled coil</keyword>
<feature type="coiled-coil region" evidence="5">
    <location>
        <begin position="48"/>
        <end position="128"/>
    </location>
</feature>
<keyword evidence="1" id="KW-0479">Metal-binding</keyword>
<organism evidence="7 8">
    <name type="scientific">Latimeria chalumnae</name>
    <name type="common">Coelacanth</name>
    <dbReference type="NCBI Taxonomy" id="7897"/>
    <lineage>
        <taxon>Eukaryota</taxon>
        <taxon>Metazoa</taxon>
        <taxon>Chordata</taxon>
        <taxon>Craniata</taxon>
        <taxon>Vertebrata</taxon>
        <taxon>Euteleostomi</taxon>
        <taxon>Coelacanthiformes</taxon>
        <taxon>Coelacanthidae</taxon>
        <taxon>Latimeria</taxon>
    </lineage>
</organism>
<keyword evidence="3" id="KW-0862">Zinc</keyword>
<dbReference type="HOGENOM" id="CLU_019742_1_0_1"/>
<dbReference type="PROSITE" id="PS50089">
    <property type="entry name" value="ZF_RING_2"/>
    <property type="match status" value="1"/>
</dbReference>
<evidence type="ECO:0000259" key="6">
    <source>
        <dbReference type="PROSITE" id="PS50089"/>
    </source>
</evidence>
<dbReference type="InterPro" id="IPR056870">
    <property type="entry name" value="TTC3/DZIP3/RBM44-like_helical"/>
</dbReference>
<dbReference type="GeneTree" id="ENSGT00940000159470"/>
<dbReference type="CDD" id="cd16477">
    <property type="entry name" value="RING-H2_RNF214"/>
    <property type="match status" value="1"/>
</dbReference>
<evidence type="ECO:0000313" key="8">
    <source>
        <dbReference type="Proteomes" id="UP000008672"/>
    </source>
</evidence>
<accession>H3BFY1</accession>
<dbReference type="InterPro" id="IPR001841">
    <property type="entry name" value="Znf_RING"/>
</dbReference>
<dbReference type="FunCoup" id="H3BFY1">
    <property type="interactions" value="2145"/>
</dbReference>
<dbReference type="EMBL" id="AFYH01011930">
    <property type="status" value="NOT_ANNOTATED_CDS"/>
    <property type="molecule type" value="Genomic_DNA"/>
</dbReference>
<name>H3BFY1_LATCH</name>
<proteinExistence type="predicted"/>
<keyword evidence="8" id="KW-1185">Reference proteome</keyword>
<dbReference type="AlphaFoldDB" id="H3BFY1"/>
<dbReference type="SUPFAM" id="SSF57850">
    <property type="entry name" value="RING/U-box"/>
    <property type="match status" value="1"/>
</dbReference>
<dbReference type="OMA" id="AGMEPGW"/>
<evidence type="ECO:0000313" key="7">
    <source>
        <dbReference type="Ensembl" id="ENSLACP00000020802.1"/>
    </source>
</evidence>
<dbReference type="Pfam" id="PF24905">
    <property type="entry name" value="TTC3_9th"/>
    <property type="match status" value="1"/>
</dbReference>
<reference evidence="7" key="3">
    <citation type="submission" date="2025-09" db="UniProtKB">
        <authorList>
            <consortium name="Ensembl"/>
        </authorList>
    </citation>
    <scope>IDENTIFICATION</scope>
</reference>